<evidence type="ECO:0000256" key="19">
    <source>
        <dbReference type="ARBA" id="ARBA00036100"/>
    </source>
</evidence>
<dbReference type="InterPro" id="IPR000462">
    <property type="entry name" value="CDP-OH_P_trans"/>
</dbReference>
<comment type="catalytic activity">
    <reaction evidence="21">
        <text>1-hexadecanoyl-2-(9Z-octadecenoyl)-sn-glycerol + CDP-choline = 1-hexadecanoyl-2-(9Z-octadecenoyl)-sn-glycero-3-phosphocholine + CMP + H(+)</text>
        <dbReference type="Rhea" id="RHEA:54244"/>
        <dbReference type="ChEBI" id="CHEBI:15378"/>
        <dbReference type="ChEBI" id="CHEBI:58779"/>
        <dbReference type="ChEBI" id="CHEBI:60377"/>
        <dbReference type="ChEBI" id="CHEBI:73001"/>
        <dbReference type="ChEBI" id="CHEBI:75466"/>
    </reaction>
    <physiologicalReaction direction="left-to-right" evidence="21">
        <dbReference type="Rhea" id="RHEA:54245"/>
    </physiologicalReaction>
</comment>
<dbReference type="AlphaFoldDB" id="A0A6P6ENV1"/>
<dbReference type="Gene3D" id="1.20.120.1760">
    <property type="match status" value="1"/>
</dbReference>
<evidence type="ECO:0000256" key="22">
    <source>
        <dbReference type="ARBA" id="ARBA00037890"/>
    </source>
</evidence>
<evidence type="ECO:0000256" key="24">
    <source>
        <dbReference type="ARBA" id="ARBA00040330"/>
    </source>
</evidence>
<comment type="catalytic activity">
    <reaction evidence="20">
        <text>1,2-dioctanoyl-sn-glycerol + CDP-choline = 1,2-dioctanoyl-sn-glycero-3-phosphocholine + CMP + H(+)</text>
        <dbReference type="Rhea" id="RHEA:54232"/>
        <dbReference type="ChEBI" id="CHEBI:15378"/>
        <dbReference type="ChEBI" id="CHEBI:58779"/>
        <dbReference type="ChEBI" id="CHEBI:60377"/>
        <dbReference type="ChEBI" id="CHEBI:76979"/>
        <dbReference type="ChEBI" id="CHEBI:78228"/>
    </reaction>
    <physiologicalReaction direction="left-to-right" evidence="20">
        <dbReference type="Rhea" id="RHEA:54233"/>
    </physiologicalReaction>
</comment>
<feature type="compositionally biased region" description="Basic and acidic residues" evidence="28">
    <location>
        <begin position="13"/>
        <end position="22"/>
    </location>
</feature>
<feature type="transmembrane region" description="Helical" evidence="29">
    <location>
        <begin position="96"/>
        <end position="117"/>
    </location>
</feature>
<dbReference type="FunFam" id="1.20.120.1760:FF:000002">
    <property type="entry name" value="Choline/ethanolamine phosphotransferase 1"/>
    <property type="match status" value="1"/>
</dbReference>
<comment type="catalytic activity">
    <reaction evidence="19">
        <text>1-hexadecanoyl-2-(4Z,7Z,10Z,13Z,16Z,19Z-docosahexaenoyl)-sn-glycerol + CDP-choline = 1-hexadecanoyl-2-(4Z,7Z,10Z,13Z,16Z,19Z-docosahexaenoyl)-sn-glycero-3-phosphocholine + CMP + H(+)</text>
        <dbReference type="Rhea" id="RHEA:54332"/>
        <dbReference type="ChEBI" id="CHEBI:15378"/>
        <dbReference type="ChEBI" id="CHEBI:58779"/>
        <dbReference type="ChEBI" id="CHEBI:60377"/>
        <dbReference type="ChEBI" id="CHEBI:74963"/>
        <dbReference type="ChEBI" id="CHEBI:82949"/>
    </reaction>
    <physiologicalReaction direction="left-to-right" evidence="19">
        <dbReference type="Rhea" id="RHEA:54333"/>
    </physiologicalReaction>
</comment>
<keyword evidence="12" id="KW-0333">Golgi apparatus</keyword>
<keyword evidence="30" id="KW-1185">Reference proteome</keyword>
<keyword evidence="15" id="KW-0594">Phospholipid biosynthesis</keyword>
<evidence type="ECO:0000256" key="26">
    <source>
        <dbReference type="ARBA" id="ARBA00048570"/>
    </source>
</evidence>
<dbReference type="InParanoid" id="A0A6P6ENV1"/>
<evidence type="ECO:0000256" key="1">
    <source>
        <dbReference type="ARBA" id="ARBA00001936"/>
    </source>
</evidence>
<comment type="catalytic activity">
    <reaction evidence="26">
        <text>CDP-choline + a 1,2-diacyl-sn-glycerol = a 1,2-diacyl-sn-glycero-3-phosphocholine + CMP + H(+)</text>
        <dbReference type="Rhea" id="RHEA:32939"/>
        <dbReference type="ChEBI" id="CHEBI:15378"/>
        <dbReference type="ChEBI" id="CHEBI:17815"/>
        <dbReference type="ChEBI" id="CHEBI:57643"/>
        <dbReference type="ChEBI" id="CHEBI:58779"/>
        <dbReference type="ChEBI" id="CHEBI:60377"/>
        <dbReference type="EC" id="2.7.8.2"/>
    </reaction>
    <physiologicalReaction direction="left-to-right" evidence="26">
        <dbReference type="Rhea" id="RHEA:32940"/>
    </physiologicalReaction>
</comment>
<comment type="pathway">
    <text evidence="4">Lipid metabolism.</text>
</comment>
<evidence type="ECO:0000256" key="11">
    <source>
        <dbReference type="ARBA" id="ARBA00022989"/>
    </source>
</evidence>
<evidence type="ECO:0000256" key="15">
    <source>
        <dbReference type="ARBA" id="ARBA00023209"/>
    </source>
</evidence>
<evidence type="ECO:0000256" key="18">
    <source>
        <dbReference type="ARBA" id="ARBA00035763"/>
    </source>
</evidence>
<evidence type="ECO:0000313" key="30">
    <source>
        <dbReference type="Proteomes" id="UP000515203"/>
    </source>
</evidence>
<evidence type="ECO:0000256" key="4">
    <source>
        <dbReference type="ARBA" id="ARBA00005189"/>
    </source>
</evidence>
<keyword evidence="10" id="KW-0460">Magnesium</keyword>
<dbReference type="Proteomes" id="UP000515203">
    <property type="component" value="Unplaced"/>
</dbReference>
<evidence type="ECO:0000256" key="5">
    <source>
        <dbReference type="ARBA" id="ARBA00010441"/>
    </source>
</evidence>
<evidence type="ECO:0000256" key="23">
    <source>
        <dbReference type="ARBA" id="ARBA00038987"/>
    </source>
</evidence>
<evidence type="ECO:0000256" key="6">
    <source>
        <dbReference type="ARBA" id="ARBA00022516"/>
    </source>
</evidence>
<evidence type="ECO:0000256" key="10">
    <source>
        <dbReference type="ARBA" id="ARBA00022842"/>
    </source>
</evidence>
<evidence type="ECO:0000256" key="25">
    <source>
        <dbReference type="ARBA" id="ARBA00041597"/>
    </source>
</evidence>
<dbReference type="PIRSF" id="PIRSF015665">
    <property type="entry name" value="CHOPT"/>
    <property type="match status" value="1"/>
</dbReference>
<dbReference type="FunCoup" id="A0A6P6ENV1">
    <property type="interactions" value="1639"/>
</dbReference>
<feature type="transmembrane region" description="Helical" evidence="29">
    <location>
        <begin position="228"/>
        <end position="246"/>
    </location>
</feature>
<keyword evidence="13" id="KW-0443">Lipid metabolism</keyword>
<evidence type="ECO:0000256" key="8">
    <source>
        <dbReference type="ARBA" id="ARBA00022692"/>
    </source>
</evidence>
<comment type="subcellular location">
    <subcellularLocation>
        <location evidence="3">Golgi apparatus membrane</location>
        <topology evidence="3">Multi-pass membrane protein</topology>
    </subcellularLocation>
</comment>
<feature type="transmembrane region" description="Helical" evidence="29">
    <location>
        <begin position="190"/>
        <end position="208"/>
    </location>
</feature>
<name>A0A6P6ENV1_OCTDE</name>
<keyword evidence="7 27" id="KW-0808">Transferase</keyword>
<evidence type="ECO:0000256" key="14">
    <source>
        <dbReference type="ARBA" id="ARBA00023136"/>
    </source>
</evidence>
<evidence type="ECO:0000256" key="20">
    <source>
        <dbReference type="ARBA" id="ARBA00036651"/>
    </source>
</evidence>
<protein>
    <recommendedName>
        <fullName evidence="24">Cholinephosphotransferase 1</fullName>
        <ecNumber evidence="23">2.7.8.2</ecNumber>
    </recommendedName>
    <alternativeName>
        <fullName evidence="25">Diacylglycerol cholinephosphotransferase 1</fullName>
    </alternativeName>
</protein>
<feature type="transmembrane region" description="Helical" evidence="29">
    <location>
        <begin position="123"/>
        <end position="141"/>
    </location>
</feature>
<evidence type="ECO:0000256" key="2">
    <source>
        <dbReference type="ARBA" id="ARBA00001946"/>
    </source>
</evidence>
<evidence type="ECO:0000256" key="17">
    <source>
        <dbReference type="ARBA" id="ARBA00023264"/>
    </source>
</evidence>
<dbReference type="EC" id="2.7.8.2" evidence="23"/>
<keyword evidence="17" id="KW-1208">Phospholipid metabolism</keyword>
<dbReference type="GO" id="GO:0000139">
    <property type="term" value="C:Golgi membrane"/>
    <property type="evidence" value="ECO:0007669"/>
    <property type="project" value="UniProtKB-SubCell"/>
</dbReference>
<dbReference type="InterPro" id="IPR043130">
    <property type="entry name" value="CDP-OH_PTrfase_TM_dom"/>
</dbReference>
<dbReference type="GeneID" id="101590375"/>
<evidence type="ECO:0000313" key="31">
    <source>
        <dbReference type="RefSeq" id="XP_023573931.1"/>
    </source>
</evidence>
<evidence type="ECO:0000256" key="12">
    <source>
        <dbReference type="ARBA" id="ARBA00023034"/>
    </source>
</evidence>
<evidence type="ECO:0000256" key="9">
    <source>
        <dbReference type="ARBA" id="ARBA00022723"/>
    </source>
</evidence>
<evidence type="ECO:0000256" key="16">
    <source>
        <dbReference type="ARBA" id="ARBA00023211"/>
    </source>
</evidence>
<evidence type="ECO:0000256" key="21">
    <source>
        <dbReference type="ARBA" id="ARBA00036890"/>
    </source>
</evidence>
<comment type="similarity">
    <text evidence="5 27">Belongs to the CDP-alcohol phosphatidyltransferase class-I family.</text>
</comment>
<proteinExistence type="inferred from homology"/>
<evidence type="ECO:0000256" key="3">
    <source>
        <dbReference type="ARBA" id="ARBA00004653"/>
    </source>
</evidence>
<keyword evidence="11 29" id="KW-1133">Transmembrane helix</keyword>
<evidence type="ECO:0000256" key="27">
    <source>
        <dbReference type="RuleBase" id="RU003750"/>
    </source>
</evidence>
<dbReference type="OrthoDB" id="196717at2759"/>
<evidence type="ECO:0000256" key="29">
    <source>
        <dbReference type="SAM" id="Phobius"/>
    </source>
</evidence>
<dbReference type="GO" id="GO:0046872">
    <property type="term" value="F:metal ion binding"/>
    <property type="evidence" value="ECO:0007669"/>
    <property type="project" value="UniProtKB-KW"/>
</dbReference>
<dbReference type="PANTHER" id="PTHR10414:SF32">
    <property type="entry name" value="CHOLINEPHOSPHOTRANSFERASE 1"/>
    <property type="match status" value="1"/>
</dbReference>
<evidence type="ECO:0000256" key="28">
    <source>
        <dbReference type="SAM" id="MobiDB-lite"/>
    </source>
</evidence>
<comment type="cofactor">
    <cofactor evidence="2">
        <name>Mg(2+)</name>
        <dbReference type="ChEBI" id="CHEBI:18420"/>
    </cofactor>
</comment>
<dbReference type="GO" id="GO:0004142">
    <property type="term" value="F:diacylglycerol cholinephosphotransferase activity"/>
    <property type="evidence" value="ECO:0007669"/>
    <property type="project" value="UniProtKB-EC"/>
</dbReference>
<evidence type="ECO:0000256" key="13">
    <source>
        <dbReference type="ARBA" id="ARBA00023098"/>
    </source>
</evidence>
<gene>
    <name evidence="31" type="primary">Chpt1</name>
</gene>
<dbReference type="InterPro" id="IPR014472">
    <property type="entry name" value="CHOPT"/>
</dbReference>
<feature type="transmembrane region" description="Helical" evidence="29">
    <location>
        <begin position="325"/>
        <end position="345"/>
    </location>
</feature>
<dbReference type="RefSeq" id="XP_023573931.1">
    <property type="nucleotide sequence ID" value="XM_023718163.1"/>
</dbReference>
<keyword evidence="8 29" id="KW-0812">Transmembrane</keyword>
<sequence>MHTPGRARAGGRHGAEDAERRGRWGGAGGKRRPWEHKTSGGGSWARALGEPLSAAQLRRLDEHHYSAAGVSLLEPPLQRFWTWLLRWVPLWMAPNTITLLGIALNLATTLVLVAFCPTATEEAPAWACLLCALGLFTYQSLDALDGKQARRTNSCSALGELFDHGCDSVSSVLMALGASLAVRLGTHPDWLFLCSFLGMFLFYCAHWQTYVSGMLRFGKVDVTEIQMALVIVFILSACGGATMWDYTIPILEIRLKIFTALGVVGGAMFSCAGYFHVILHGGVGKNGSTIAGTSVLSPGLHIGLIFILAVMIYKKSATNLFEKHPCLYTLMFGCVFAKVAQKLVIAHMTKSELYLQDTIFIGPGLLFLDQYLNNFIDEYIVLWIAMVTALLDMLLYFSALCLQISRHLHLSIFKISGHQAPEQVHKHVD</sequence>
<keyword evidence="6" id="KW-0444">Lipid biosynthesis</keyword>
<feature type="transmembrane region" description="Helical" evidence="29">
    <location>
        <begin position="258"/>
        <end position="278"/>
    </location>
</feature>
<dbReference type="InterPro" id="IPR048254">
    <property type="entry name" value="CDP_ALCOHOL_P_TRANSF_CS"/>
</dbReference>
<reference evidence="31" key="1">
    <citation type="submission" date="2025-08" db="UniProtKB">
        <authorList>
            <consortium name="RefSeq"/>
        </authorList>
    </citation>
    <scope>IDENTIFICATION</scope>
</reference>
<feature type="transmembrane region" description="Helical" evidence="29">
    <location>
        <begin position="380"/>
        <end position="402"/>
    </location>
</feature>
<feature type="transmembrane region" description="Helical" evidence="29">
    <location>
        <begin position="290"/>
        <end position="313"/>
    </location>
</feature>
<keyword evidence="14 29" id="KW-0472">Membrane</keyword>
<accession>A0A6P6ENV1</accession>
<comment type="cofactor">
    <cofactor evidence="1">
        <name>Mn(2+)</name>
        <dbReference type="ChEBI" id="CHEBI:29035"/>
    </cofactor>
</comment>
<evidence type="ECO:0000256" key="7">
    <source>
        <dbReference type="ARBA" id="ARBA00022679"/>
    </source>
</evidence>
<dbReference type="PROSITE" id="PS00379">
    <property type="entry name" value="CDP_ALCOHOL_P_TRANSF"/>
    <property type="match status" value="1"/>
</dbReference>
<dbReference type="PANTHER" id="PTHR10414">
    <property type="entry name" value="ETHANOLAMINEPHOSPHOTRANSFERASE"/>
    <property type="match status" value="1"/>
</dbReference>
<feature type="region of interest" description="Disordered" evidence="28">
    <location>
        <begin position="1"/>
        <end position="43"/>
    </location>
</feature>
<comment type="pathway">
    <text evidence="22">Phospholipid metabolism; phosphatidylcholine biosynthesis; phosphatidylcholine from phosphocholine: step 2/2.</text>
</comment>
<dbReference type="GO" id="GO:0005789">
    <property type="term" value="C:endoplasmic reticulum membrane"/>
    <property type="evidence" value="ECO:0007669"/>
    <property type="project" value="TreeGrafter"/>
</dbReference>
<dbReference type="Pfam" id="PF01066">
    <property type="entry name" value="CDP-OH_P_transf"/>
    <property type="match status" value="1"/>
</dbReference>
<dbReference type="CTD" id="56994"/>
<keyword evidence="9" id="KW-0479">Metal-binding</keyword>
<organism evidence="30 31">
    <name type="scientific">Octodon degus</name>
    <name type="common">Degu</name>
    <name type="synonym">Sciurus degus</name>
    <dbReference type="NCBI Taxonomy" id="10160"/>
    <lineage>
        <taxon>Eukaryota</taxon>
        <taxon>Metazoa</taxon>
        <taxon>Chordata</taxon>
        <taxon>Craniata</taxon>
        <taxon>Vertebrata</taxon>
        <taxon>Euteleostomi</taxon>
        <taxon>Mammalia</taxon>
        <taxon>Eutheria</taxon>
        <taxon>Euarchontoglires</taxon>
        <taxon>Glires</taxon>
        <taxon>Rodentia</taxon>
        <taxon>Hystricomorpha</taxon>
        <taxon>Octodontidae</taxon>
        <taxon>Octodon</taxon>
    </lineage>
</organism>
<comment type="catalytic activity">
    <reaction evidence="18">
        <text>1-octadecanoyl-2-(5Z,8Z,11Z,14Z-eicosatetraenoyl)-sn-glycerol + CDP-choline = 1-octadecanoyl-2-(5Z,8Z,11Z,14Z-eicosatetraenoyl)-sn-glycero-3-phosphocholine + CMP + H(+)</text>
        <dbReference type="Rhea" id="RHEA:54344"/>
        <dbReference type="ChEBI" id="CHEBI:15378"/>
        <dbReference type="ChEBI" id="CHEBI:58779"/>
        <dbReference type="ChEBI" id="CHEBI:60377"/>
        <dbReference type="ChEBI" id="CHEBI:74965"/>
        <dbReference type="ChEBI" id="CHEBI:75728"/>
    </reaction>
    <physiologicalReaction direction="left-to-right" evidence="18">
        <dbReference type="Rhea" id="RHEA:54345"/>
    </physiologicalReaction>
</comment>
<keyword evidence="16" id="KW-0464">Manganese</keyword>